<dbReference type="OrthoDB" id="9805588at2"/>
<keyword evidence="3" id="KW-1185">Reference proteome</keyword>
<dbReference type="STRING" id="549386.SAMN02927923_03118"/>
<feature type="region of interest" description="Disordered" evidence="1">
    <location>
        <begin position="173"/>
        <end position="210"/>
    </location>
</feature>
<protein>
    <submittedName>
        <fullName evidence="2">Uncharacterized protein</fullName>
    </submittedName>
</protein>
<organism evidence="2 3">
    <name type="scientific">Microvirga guangxiensis</name>
    <dbReference type="NCBI Taxonomy" id="549386"/>
    <lineage>
        <taxon>Bacteria</taxon>
        <taxon>Pseudomonadati</taxon>
        <taxon>Pseudomonadota</taxon>
        <taxon>Alphaproteobacteria</taxon>
        <taxon>Hyphomicrobiales</taxon>
        <taxon>Methylobacteriaceae</taxon>
        <taxon>Microvirga</taxon>
    </lineage>
</organism>
<name>A0A1G5K8Y0_9HYPH</name>
<accession>A0A1G5K8Y0</accession>
<proteinExistence type="predicted"/>
<feature type="compositionally biased region" description="Basic and acidic residues" evidence="1">
    <location>
        <begin position="184"/>
        <end position="204"/>
    </location>
</feature>
<gene>
    <name evidence="2" type="ORF">SAMN02927923_03118</name>
</gene>
<reference evidence="3" key="1">
    <citation type="submission" date="2016-10" db="EMBL/GenBank/DDBJ databases">
        <authorList>
            <person name="Varghese N."/>
            <person name="Submissions S."/>
        </authorList>
    </citation>
    <scope>NUCLEOTIDE SEQUENCE [LARGE SCALE GENOMIC DNA]</scope>
    <source>
        <strain evidence="3">CGMCC 1.7666</strain>
    </source>
</reference>
<evidence type="ECO:0000313" key="3">
    <source>
        <dbReference type="Proteomes" id="UP000199569"/>
    </source>
</evidence>
<evidence type="ECO:0000256" key="1">
    <source>
        <dbReference type="SAM" id="MobiDB-lite"/>
    </source>
</evidence>
<dbReference type="Proteomes" id="UP000199569">
    <property type="component" value="Unassembled WGS sequence"/>
</dbReference>
<sequence length="263" mass="28501">MIIRCYLLASSLARLIHRERGTARVVEGSFRTRSGQILSVQVENDVGRLDLVHGVAQPWPRVNRSPVPPGHADALLDVAEGRIAYERSRMVVAGREILVDRLGTASEPGRIVIEFDNEDQAGHFAPPQWFGPEITLMDRTSAAEGIRVDDDELISDAALNDLLDVLEGFEGLGPGRSSAPASDRISRPDSPRDAVSDEIHRKATDGSADVRAAPATITATLREASSAQVVFKEGAQSTQVQINAIRVRETAILLQEGEEEPDA</sequence>
<dbReference type="RefSeq" id="WP_091136489.1">
    <property type="nucleotide sequence ID" value="NZ_FMVJ01000009.1"/>
</dbReference>
<evidence type="ECO:0000313" key="2">
    <source>
        <dbReference type="EMBL" id="SCY97065.1"/>
    </source>
</evidence>
<dbReference type="AlphaFoldDB" id="A0A1G5K8Y0"/>
<dbReference type="EMBL" id="FMVJ01000009">
    <property type="protein sequence ID" value="SCY97065.1"/>
    <property type="molecule type" value="Genomic_DNA"/>
</dbReference>